<dbReference type="FunFam" id="3.40.50.720:FF:001067">
    <property type="entry name" value="SUMO-activating enzyme subunit aos-1"/>
    <property type="match status" value="1"/>
</dbReference>
<dbReference type="InterPro" id="IPR036322">
    <property type="entry name" value="WD40_repeat_dom_sf"/>
</dbReference>
<dbReference type="GeneID" id="9824032"/>
<feature type="compositionally biased region" description="Polar residues" evidence="4">
    <location>
        <begin position="10"/>
        <end position="20"/>
    </location>
</feature>
<evidence type="ECO:0000313" key="7">
    <source>
        <dbReference type="Proteomes" id="UP000483820"/>
    </source>
</evidence>
<feature type="compositionally biased region" description="Polar residues" evidence="4">
    <location>
        <begin position="590"/>
        <end position="613"/>
    </location>
</feature>
<keyword evidence="1 3" id="KW-0853">WD repeat</keyword>
<feature type="region of interest" description="Disordered" evidence="4">
    <location>
        <begin position="1"/>
        <end position="20"/>
    </location>
</feature>
<dbReference type="Proteomes" id="UP000483820">
    <property type="component" value="Chromosome V"/>
</dbReference>
<feature type="repeat" description="WD" evidence="3">
    <location>
        <begin position="345"/>
        <end position="378"/>
    </location>
</feature>
<organism evidence="6 7">
    <name type="scientific">Caenorhabditis remanei</name>
    <name type="common">Caenorhabditis vulgaris</name>
    <dbReference type="NCBI Taxonomy" id="31234"/>
    <lineage>
        <taxon>Eukaryota</taxon>
        <taxon>Metazoa</taxon>
        <taxon>Ecdysozoa</taxon>
        <taxon>Nematoda</taxon>
        <taxon>Chromadorea</taxon>
        <taxon>Rhabditida</taxon>
        <taxon>Rhabditina</taxon>
        <taxon>Rhabditomorpha</taxon>
        <taxon>Rhabditoidea</taxon>
        <taxon>Rhabditidae</taxon>
        <taxon>Peloderinae</taxon>
        <taxon>Caenorhabditis</taxon>
    </lineage>
</organism>
<dbReference type="GO" id="GO:0008641">
    <property type="term" value="F:ubiquitin-like modifier activating enzyme activity"/>
    <property type="evidence" value="ECO:0007669"/>
    <property type="project" value="InterPro"/>
</dbReference>
<dbReference type="InterPro" id="IPR015943">
    <property type="entry name" value="WD40/YVTN_repeat-like_dom_sf"/>
</dbReference>
<evidence type="ECO:0000256" key="1">
    <source>
        <dbReference type="ARBA" id="ARBA00022574"/>
    </source>
</evidence>
<feature type="compositionally biased region" description="Low complexity" evidence="4">
    <location>
        <begin position="579"/>
        <end position="589"/>
    </location>
</feature>
<dbReference type="Pfam" id="PF00899">
    <property type="entry name" value="ThiF"/>
    <property type="match status" value="1"/>
</dbReference>
<evidence type="ECO:0000259" key="5">
    <source>
        <dbReference type="Pfam" id="PF00899"/>
    </source>
</evidence>
<evidence type="ECO:0000256" key="3">
    <source>
        <dbReference type="PROSITE-ProRule" id="PRU00221"/>
    </source>
</evidence>
<name>A0A6A5G8A9_CAERE</name>
<proteinExistence type="predicted"/>
<dbReference type="InterPro" id="IPR051362">
    <property type="entry name" value="WD_repeat_creC_regulators"/>
</dbReference>
<feature type="compositionally biased region" description="Polar residues" evidence="4">
    <location>
        <begin position="701"/>
        <end position="718"/>
    </location>
</feature>
<dbReference type="AlphaFoldDB" id="A0A6A5G8A9"/>
<dbReference type="Gene3D" id="3.40.50.720">
    <property type="entry name" value="NAD(P)-binding Rossmann-like Domain"/>
    <property type="match status" value="1"/>
</dbReference>
<evidence type="ECO:0000256" key="4">
    <source>
        <dbReference type="SAM" id="MobiDB-lite"/>
    </source>
</evidence>
<evidence type="ECO:0000256" key="2">
    <source>
        <dbReference type="ARBA" id="ARBA00022737"/>
    </source>
</evidence>
<keyword evidence="2" id="KW-0677">Repeat</keyword>
<sequence>MMMQQHMLGPSTSLGGNNNSALQSSVLSDGVLLSHSQPTREEIKKSFVAADGVYRIVQSAELSRPRPLPHYQMAPGLGAAANQIAVAGSTVRVSFLNAATNSAGTPDTAAGSSSFYETHKKELNGSPTRLEDNEDAADIICFNVGKELYVYGYRGTQTDTDLSRPIDKRVYKGTSPTYHIFNQETAGTGSCQLVIGFTLGQLQIIDPLDKTTPVPTSKLYNEDRYIDKTSVTCIRFLPGDSNIFLASHVSGNLYVYDERVSASSSSSNGSSQPPPWIVQNEGEKYTTYGWKSKNPRNPVTRWQIGEGSIHQFNFSGPDAKMMATVSHDGFLRVFMYETQELIAVMKSYFGGLLTLAWSPDAKLIATGGEDDLLTVYSVVQKKVVCRGQAHKSWISQVQFDPYVVRRSKKDSESNGIAPTTTLDDVSREVTMRSGPSSSGEPSYGIPKAVSTLSKSSLASSNTINGTQKGDEIVYRIGSVGHDTFLCLWDITNDMLNQSNHRRHRNSTIIAPPIGLDCPSNQMMGRLEDLPEISPGGAGGSSTASDSQHNTLTQNQSAPQEKPKKKRFNRKAFGLAKFTSGGSSNASSSGQRTNTLSGAGTSSDGTRRNTPGITSQISCCKETRLLGSTFCPGIRDVPIIEPLTCKKVSHDRLTVLEFRKDCVVTACQEGFICTWSRPSDKDDMKQEGVNSTAAATPESEQKPSVSATASSYGYGSEMSNGIPPSRSSSAYSNHELQQLRSPNATSPSYRVAAASTSAYHRPTMTIEQSENVEVSKQELQIYDRQIRLWGMEAQTKLRNSKVLVIGGSQLGAEVAKTLSLAGVDEMHLVDHRFVENSEIGANFLYDASIDNTRLTKWVAAKNFLTNLNRNVKLFIVEDDILSKSDDEIESYVRGFTIVIVLDETYTRTAKLNAICHKHQIRFVAGAIYGWVGYAFFDFDGHSFLTKVEDPSSQGMTTLDDDHKNNSTAVVTVEDEQFEQKTYSYPTFSAAFNSDFSSKKAMRKCKRVIPTSYFLVKTMLRASMDTSLTGDIDKDIETLTPIWKEEVLDGNHTIEMQPVQPDKFDHLYPPEFSPTSACIGGIIGQEAIKTITEGKLPIRNIFIYSALDSTGIACDFPLS</sequence>
<dbReference type="PANTHER" id="PTHR14107:SF16">
    <property type="entry name" value="AT02583P"/>
    <property type="match status" value="1"/>
</dbReference>
<dbReference type="InterPro" id="IPR000594">
    <property type="entry name" value="ThiF_NAD_FAD-bd"/>
</dbReference>
<evidence type="ECO:0000313" key="6">
    <source>
        <dbReference type="EMBL" id="KAF1751066.1"/>
    </source>
</evidence>
<accession>A0A6A5G8A9</accession>
<gene>
    <name evidence="6" type="ORF">GCK72_017618</name>
</gene>
<dbReference type="PROSITE" id="PS50082">
    <property type="entry name" value="WD_REPEATS_2"/>
    <property type="match status" value="1"/>
</dbReference>
<dbReference type="SMART" id="SM00320">
    <property type="entry name" value="WD40"/>
    <property type="match status" value="5"/>
</dbReference>
<feature type="domain" description="THIF-type NAD/FAD binding fold" evidence="5">
    <location>
        <begin position="781"/>
        <end position="1103"/>
    </location>
</feature>
<dbReference type="CDD" id="cd01485">
    <property type="entry name" value="E1-1_like"/>
    <property type="match status" value="1"/>
</dbReference>
<dbReference type="SUPFAM" id="SSF69572">
    <property type="entry name" value="Activating enzymes of the ubiquitin-like proteins"/>
    <property type="match status" value="1"/>
</dbReference>
<protein>
    <recommendedName>
        <fullName evidence="5">THIF-type NAD/FAD binding fold domain-containing protein</fullName>
    </recommendedName>
</protein>
<dbReference type="EMBL" id="WUAV01000005">
    <property type="protein sequence ID" value="KAF1751066.1"/>
    <property type="molecule type" value="Genomic_DNA"/>
</dbReference>
<dbReference type="KEGG" id="crq:GCK72_017618"/>
<feature type="compositionally biased region" description="Polar residues" evidence="4">
    <location>
        <begin position="547"/>
        <end position="558"/>
    </location>
</feature>
<feature type="region of interest" description="Disordered" evidence="4">
    <location>
        <begin position="677"/>
        <end position="751"/>
    </location>
</feature>
<feature type="compositionally biased region" description="Polar residues" evidence="4">
    <location>
        <begin position="724"/>
        <end position="751"/>
    </location>
</feature>
<dbReference type="SUPFAM" id="SSF50978">
    <property type="entry name" value="WD40 repeat-like"/>
    <property type="match status" value="1"/>
</dbReference>
<dbReference type="RefSeq" id="XP_003112616.2">
    <property type="nucleotide sequence ID" value="XM_003112568.2"/>
</dbReference>
<dbReference type="InterPro" id="IPR001680">
    <property type="entry name" value="WD40_rpt"/>
</dbReference>
<dbReference type="PANTHER" id="PTHR14107">
    <property type="entry name" value="WD REPEAT PROTEIN"/>
    <property type="match status" value="1"/>
</dbReference>
<comment type="caution">
    <text evidence="6">The sequence shown here is derived from an EMBL/GenBank/DDBJ whole genome shotgun (WGS) entry which is preliminary data.</text>
</comment>
<feature type="compositionally biased region" description="Polar residues" evidence="4">
    <location>
        <begin position="413"/>
        <end position="423"/>
    </location>
</feature>
<dbReference type="CTD" id="9824032"/>
<feature type="region of interest" description="Disordered" evidence="4">
    <location>
        <begin position="410"/>
        <end position="445"/>
    </location>
</feature>
<reference evidence="6 7" key="1">
    <citation type="submission" date="2019-12" db="EMBL/GenBank/DDBJ databases">
        <title>Chromosome-level assembly of the Caenorhabditis remanei genome.</title>
        <authorList>
            <person name="Teterina A.A."/>
            <person name="Willis J.H."/>
            <person name="Phillips P.C."/>
        </authorList>
    </citation>
    <scope>NUCLEOTIDE SEQUENCE [LARGE SCALE GENOMIC DNA]</scope>
    <source>
        <strain evidence="6 7">PX506</strain>
        <tissue evidence="6">Whole organism</tissue>
    </source>
</reference>
<dbReference type="InterPro" id="IPR035985">
    <property type="entry name" value="Ubiquitin-activating_enz"/>
</dbReference>
<dbReference type="Gene3D" id="2.130.10.10">
    <property type="entry name" value="YVTN repeat-like/Quinoprotein amine dehydrogenase"/>
    <property type="match status" value="2"/>
</dbReference>
<feature type="region of interest" description="Disordered" evidence="4">
    <location>
        <begin position="514"/>
        <end position="613"/>
    </location>
</feature>
<dbReference type="Pfam" id="PF00400">
    <property type="entry name" value="WD40"/>
    <property type="match status" value="1"/>
</dbReference>
<feature type="compositionally biased region" description="Low complexity" evidence="4">
    <location>
        <begin position="433"/>
        <end position="445"/>
    </location>
</feature>